<dbReference type="Pfam" id="PF04187">
    <property type="entry name" value="Cofac_haem_bdg"/>
    <property type="match status" value="1"/>
</dbReference>
<evidence type="ECO:0000313" key="2">
    <source>
        <dbReference type="EMBL" id="MBE9118042.1"/>
    </source>
</evidence>
<reference evidence="2" key="1">
    <citation type="submission" date="2020-10" db="EMBL/GenBank/DDBJ databases">
        <authorList>
            <person name="Castelo-Branco R."/>
            <person name="Eusebio N."/>
            <person name="Adriana R."/>
            <person name="Vieira A."/>
            <person name="Brugerolle De Fraissinette N."/>
            <person name="Rezende De Castro R."/>
            <person name="Schneider M.P."/>
            <person name="Vasconcelos V."/>
            <person name="Leao P.N."/>
        </authorList>
    </citation>
    <scope>NUCLEOTIDE SEQUENCE</scope>
    <source>
        <strain evidence="2">LEGE 07157</strain>
    </source>
</reference>
<dbReference type="Gene3D" id="3.40.50.11550">
    <property type="match status" value="1"/>
</dbReference>
<keyword evidence="2" id="KW-0449">Lipoprotein</keyword>
<dbReference type="InterPro" id="IPR007314">
    <property type="entry name" value="Cofac_haem-bd_dom"/>
</dbReference>
<sequence length="289" mass="33411">MRTKKVKLIFAIILGFVLSWGVPSLIPKGLSEPQQQTAYSHQDILAELAQADIIYLAETHDSPQDGRAKLEIIQGLQQRNGKRAVALEMFQRPFQPYLDSYIAGELTETELIEKTEYQERWGFDWELYAPVFRFARTHQLPLLALNTPTEISRKVAREGLESLTEEERRYIPPLSEIRTDNQAYRQILHSVYNQHAHGGHGNSDGFERFFSVQVLWDETMAQTIAQFWQTSPDYQIIVIAGKGHIQYGYGIPSRVKRRLQDTALIQRSVWLGDFPEGEKQPADFAWRYE</sequence>
<dbReference type="CDD" id="cd14727">
    <property type="entry name" value="ChanN-like"/>
    <property type="match status" value="1"/>
</dbReference>
<comment type="caution">
    <text evidence="2">The sequence shown here is derived from an EMBL/GenBank/DDBJ whole genome shotgun (WGS) entry which is preliminary data.</text>
</comment>
<evidence type="ECO:0000259" key="1">
    <source>
        <dbReference type="Pfam" id="PF04187"/>
    </source>
</evidence>
<gene>
    <name evidence="2" type="ORF">IQ249_19280</name>
</gene>
<feature type="domain" description="Haem-binding uptake Tiki superfamily ChaN" evidence="1">
    <location>
        <begin position="45"/>
        <end position="255"/>
    </location>
</feature>
<keyword evidence="3" id="KW-1185">Reference proteome</keyword>
<dbReference type="Proteomes" id="UP000654482">
    <property type="component" value="Unassembled WGS sequence"/>
</dbReference>
<dbReference type="EMBL" id="JADEWZ010000036">
    <property type="protein sequence ID" value="MBE9118042.1"/>
    <property type="molecule type" value="Genomic_DNA"/>
</dbReference>
<dbReference type="AlphaFoldDB" id="A0A8J7DYR6"/>
<proteinExistence type="predicted"/>
<protein>
    <submittedName>
        <fullName evidence="2">ChaN family lipoprotein</fullName>
    </submittedName>
</protein>
<name>A0A8J7DYR6_9CYAN</name>
<dbReference type="RefSeq" id="WP_194031126.1">
    <property type="nucleotide sequence ID" value="NZ_JADEWZ010000036.1"/>
</dbReference>
<organism evidence="2 3">
    <name type="scientific">Lusitaniella coriacea LEGE 07157</name>
    <dbReference type="NCBI Taxonomy" id="945747"/>
    <lineage>
        <taxon>Bacteria</taxon>
        <taxon>Bacillati</taxon>
        <taxon>Cyanobacteriota</taxon>
        <taxon>Cyanophyceae</taxon>
        <taxon>Spirulinales</taxon>
        <taxon>Lusitaniellaceae</taxon>
        <taxon>Lusitaniella</taxon>
    </lineage>
</organism>
<evidence type="ECO:0000313" key="3">
    <source>
        <dbReference type="Proteomes" id="UP000654482"/>
    </source>
</evidence>
<dbReference type="SUPFAM" id="SSF159501">
    <property type="entry name" value="EreA/ChaN-like"/>
    <property type="match status" value="1"/>
</dbReference>
<accession>A0A8J7DYR6</accession>